<comment type="caution">
    <text evidence="4">The sequence shown here is derived from an EMBL/GenBank/DDBJ whole genome shotgun (WGS) entry which is preliminary data.</text>
</comment>
<comment type="similarity">
    <text evidence="3">Belongs to the FdhD family.</text>
</comment>
<dbReference type="NCBIfam" id="TIGR00129">
    <property type="entry name" value="fdhD_narQ"/>
    <property type="match status" value="1"/>
</dbReference>
<dbReference type="Gene3D" id="3.40.140.10">
    <property type="entry name" value="Cytidine Deaminase, domain 2"/>
    <property type="match status" value="1"/>
</dbReference>
<keyword evidence="4" id="KW-0808">Transferase</keyword>
<name>A0A832A1Q9_9BACT</name>
<sequence>MNFTPPSPTTPNDQEKVACVPAWLYSADGAVEQVHQWVIEETPVTLYINDREIVTLLCAGHHLDELAVGFAYAEGFLDGLDDLKGLTVDRENGRVLLELREDASLAARLWNTRTITSGCGKGTVFYHALDALLAQPMEEGPRFPARAVWERMEDLHRLSQTYRRTHGVHNCALADASGIRLFRDDIGRHNAVDMLIGHSVLHRMPLTDKMLVTTGRLTSEIVIKAAKVGLPVLVSRNTATTLAIRLADTVNMTLIGYARAGKFTVYSGEKRLE</sequence>
<comment type="subcellular location">
    <subcellularLocation>
        <location evidence="3">Cytoplasm</location>
    </subcellularLocation>
</comment>
<dbReference type="Gene3D" id="3.10.20.10">
    <property type="match status" value="1"/>
</dbReference>
<dbReference type="GO" id="GO:0016783">
    <property type="term" value="F:sulfurtransferase activity"/>
    <property type="evidence" value="ECO:0007669"/>
    <property type="project" value="InterPro"/>
</dbReference>
<dbReference type="HAMAP" id="MF_00187">
    <property type="entry name" value="FdhD"/>
    <property type="match status" value="1"/>
</dbReference>
<reference evidence="4" key="1">
    <citation type="journal article" date="2020" name="mSystems">
        <title>Genome- and Community-Level Interaction Insights into Carbon Utilization and Element Cycling Functions of Hydrothermarchaeota in Hydrothermal Sediment.</title>
        <authorList>
            <person name="Zhou Z."/>
            <person name="Liu Y."/>
            <person name="Xu W."/>
            <person name="Pan J."/>
            <person name="Luo Z.H."/>
            <person name="Li M."/>
        </authorList>
    </citation>
    <scope>NUCLEOTIDE SEQUENCE [LARGE SCALE GENOMIC DNA]</scope>
    <source>
        <strain evidence="4">SpSt-456</strain>
    </source>
</reference>
<dbReference type="GO" id="GO:0006777">
    <property type="term" value="P:Mo-molybdopterin cofactor biosynthetic process"/>
    <property type="evidence" value="ECO:0007669"/>
    <property type="project" value="UniProtKB-UniRule"/>
</dbReference>
<dbReference type="SUPFAM" id="SSF53927">
    <property type="entry name" value="Cytidine deaminase-like"/>
    <property type="match status" value="1"/>
</dbReference>
<comment type="caution">
    <text evidence="3">Lacks conserved residue(s) required for the propagation of feature annotation.</text>
</comment>
<evidence type="ECO:0000256" key="2">
    <source>
        <dbReference type="ARBA" id="ARBA00023150"/>
    </source>
</evidence>
<keyword evidence="1 3" id="KW-0963">Cytoplasm</keyword>
<dbReference type="GO" id="GO:0097163">
    <property type="term" value="F:sulfur carrier activity"/>
    <property type="evidence" value="ECO:0007669"/>
    <property type="project" value="UniProtKB-UniRule"/>
</dbReference>
<accession>A0A832A1Q9</accession>
<proteinExistence type="inferred from homology"/>
<protein>
    <recommendedName>
        <fullName evidence="3">Sulfur carrier protein FdhD</fullName>
    </recommendedName>
</protein>
<evidence type="ECO:0000256" key="3">
    <source>
        <dbReference type="HAMAP-Rule" id="MF_00187"/>
    </source>
</evidence>
<comment type="function">
    <text evidence="3">Required for formate dehydrogenase (FDH) activity. Acts as a sulfur carrier protein that transfers sulfur from IscS to the molybdenum cofactor prior to its insertion into FDH.</text>
</comment>
<gene>
    <name evidence="3 4" type="primary">fdhD</name>
    <name evidence="4" type="ORF">ENS06_01880</name>
</gene>
<feature type="active site" description="Cysteine persulfide intermediate" evidence="3">
    <location>
        <position position="119"/>
    </location>
</feature>
<dbReference type="GO" id="GO:0005737">
    <property type="term" value="C:cytoplasm"/>
    <property type="evidence" value="ECO:0007669"/>
    <property type="project" value="UniProtKB-SubCell"/>
</dbReference>
<dbReference type="InterPro" id="IPR003786">
    <property type="entry name" value="FdhD"/>
</dbReference>
<dbReference type="PANTHER" id="PTHR30592">
    <property type="entry name" value="FORMATE DEHYDROGENASE"/>
    <property type="match status" value="1"/>
</dbReference>
<dbReference type="EMBL" id="DSTK01000009">
    <property type="protein sequence ID" value="HFK96057.1"/>
    <property type="molecule type" value="Genomic_DNA"/>
</dbReference>
<organism evidence="4">
    <name type="scientific">Desulfacinum infernum</name>
    <dbReference type="NCBI Taxonomy" id="35837"/>
    <lineage>
        <taxon>Bacteria</taxon>
        <taxon>Pseudomonadati</taxon>
        <taxon>Thermodesulfobacteriota</taxon>
        <taxon>Syntrophobacteria</taxon>
        <taxon>Syntrophobacterales</taxon>
        <taxon>Syntrophobacteraceae</taxon>
        <taxon>Desulfacinum</taxon>
    </lineage>
</organism>
<dbReference type="PANTHER" id="PTHR30592:SF1">
    <property type="entry name" value="SULFUR CARRIER PROTEIN FDHD"/>
    <property type="match status" value="1"/>
</dbReference>
<keyword evidence="2 3" id="KW-0501">Molybdenum cofactor biosynthesis</keyword>
<dbReference type="Pfam" id="PF02634">
    <property type="entry name" value="FdhD-NarQ"/>
    <property type="match status" value="1"/>
</dbReference>
<dbReference type="AlphaFoldDB" id="A0A832A1Q9"/>
<dbReference type="PIRSF" id="PIRSF015626">
    <property type="entry name" value="FdhD"/>
    <property type="match status" value="1"/>
</dbReference>
<evidence type="ECO:0000256" key="1">
    <source>
        <dbReference type="ARBA" id="ARBA00022490"/>
    </source>
</evidence>
<dbReference type="InterPro" id="IPR016193">
    <property type="entry name" value="Cytidine_deaminase-like"/>
</dbReference>
<evidence type="ECO:0000313" key="4">
    <source>
        <dbReference type="EMBL" id="HFK96057.1"/>
    </source>
</evidence>